<dbReference type="NCBIfam" id="NF002346">
    <property type="entry name" value="PRK01305.2-3"/>
    <property type="match status" value="1"/>
</dbReference>
<dbReference type="PANTHER" id="PTHR21367:SF1">
    <property type="entry name" value="ARGINYL-TRNA--PROTEIN TRANSFERASE 1"/>
    <property type="match status" value="1"/>
</dbReference>
<comment type="similarity">
    <text evidence="4">Belongs to the R-transferase family. Bpt subfamily.</text>
</comment>
<name>A0A1Y6BLR2_9PROT</name>
<feature type="region of interest" description="Disordered" evidence="5">
    <location>
        <begin position="1"/>
        <end position="22"/>
    </location>
</feature>
<evidence type="ECO:0000313" key="9">
    <source>
        <dbReference type="Proteomes" id="UP000192917"/>
    </source>
</evidence>
<evidence type="ECO:0000256" key="2">
    <source>
        <dbReference type="ARBA" id="ARBA00022679"/>
    </source>
</evidence>
<dbReference type="RefSeq" id="WP_085122624.1">
    <property type="nucleotide sequence ID" value="NZ_FWZX01000006.1"/>
</dbReference>
<dbReference type="EC" id="2.3.2.29" evidence="4"/>
<dbReference type="GO" id="GO:0004057">
    <property type="term" value="F:arginyl-tRNA--protein transferase activity"/>
    <property type="evidence" value="ECO:0007669"/>
    <property type="project" value="InterPro"/>
</dbReference>
<comment type="subcellular location">
    <subcellularLocation>
        <location evidence="4">Cytoplasm</location>
    </subcellularLocation>
</comment>
<dbReference type="PIRSF" id="PIRSF037208">
    <property type="entry name" value="ATE_pro_prd"/>
    <property type="match status" value="1"/>
</dbReference>
<evidence type="ECO:0000259" key="6">
    <source>
        <dbReference type="Pfam" id="PF04376"/>
    </source>
</evidence>
<evidence type="ECO:0000259" key="7">
    <source>
        <dbReference type="Pfam" id="PF04377"/>
    </source>
</evidence>
<evidence type="ECO:0000256" key="4">
    <source>
        <dbReference type="HAMAP-Rule" id="MF_00689"/>
    </source>
</evidence>
<dbReference type="EMBL" id="FWZX01000006">
    <property type="protein sequence ID" value="SMF18105.1"/>
    <property type="molecule type" value="Genomic_DNA"/>
</dbReference>
<comment type="function">
    <text evidence="4">Functions in the N-end rule pathway of protein degradation where it conjugates Leu from its aminoacyl-tRNA to the N-termini of proteins containing an N-terminal aspartate or glutamate.</text>
</comment>
<dbReference type="HAMAP" id="MF_00689">
    <property type="entry name" value="Bpt"/>
    <property type="match status" value="1"/>
</dbReference>
<evidence type="ECO:0000313" key="8">
    <source>
        <dbReference type="EMBL" id="SMF18105.1"/>
    </source>
</evidence>
<dbReference type="PANTHER" id="PTHR21367">
    <property type="entry name" value="ARGININE-TRNA-PROTEIN TRANSFERASE 1"/>
    <property type="match status" value="1"/>
</dbReference>
<feature type="domain" description="N-end rule aminoacyl transferase C-terminal" evidence="7">
    <location>
        <begin position="130"/>
        <end position="252"/>
    </location>
</feature>
<dbReference type="InterPro" id="IPR016181">
    <property type="entry name" value="Acyl_CoA_acyltransferase"/>
</dbReference>
<dbReference type="InterPro" id="IPR007472">
    <property type="entry name" value="N-end_Aminoacyl_Trfase_C"/>
</dbReference>
<keyword evidence="3 4" id="KW-0012">Acyltransferase</keyword>
<dbReference type="STRING" id="560819.SAMN05428998_106141"/>
<dbReference type="InterPro" id="IPR017138">
    <property type="entry name" value="Asp_Glu_LeuTrfase"/>
</dbReference>
<feature type="domain" description="N-end aminoacyl transferase N-terminal" evidence="6">
    <location>
        <begin position="41"/>
        <end position="110"/>
    </location>
</feature>
<dbReference type="GO" id="GO:0005737">
    <property type="term" value="C:cytoplasm"/>
    <property type="evidence" value="ECO:0007669"/>
    <property type="project" value="UniProtKB-SubCell"/>
</dbReference>
<dbReference type="Pfam" id="PF04377">
    <property type="entry name" value="ATE_C"/>
    <property type="match status" value="1"/>
</dbReference>
<sequence length="262" mass="29503">MPNEGPADRVASPRDGLVALSSEGQPLPRPHQIFHVLPDTPCPYLPGRWERKLVTEVYGRNAGRFYSRLSRAGFRRSHHFAYRPACSGCSACVPVRIAVPEFAPGQSLRRIARRNEDLTVSLRPPSATAEQYALFSRYLGTRHADGEMAGMTFADYRAMVEDTSLASTVMELRTPERQLVAACLIDWLEDGASAVYSFFEPEAEPRSLGKYCVLALIEESRRRALPYVYLGYWIAESPKMSYKARFRPLEGLISGSWQRLEP</sequence>
<dbReference type="InterPro" id="IPR007471">
    <property type="entry name" value="N-end_Aminoacyl_Trfase_N"/>
</dbReference>
<dbReference type="Pfam" id="PF04376">
    <property type="entry name" value="ATE_N"/>
    <property type="match status" value="1"/>
</dbReference>
<evidence type="ECO:0000256" key="5">
    <source>
        <dbReference type="SAM" id="MobiDB-lite"/>
    </source>
</evidence>
<dbReference type="NCBIfam" id="NF002341">
    <property type="entry name" value="PRK01305.1-1"/>
    <property type="match status" value="1"/>
</dbReference>
<dbReference type="Proteomes" id="UP000192917">
    <property type="component" value="Unassembled WGS sequence"/>
</dbReference>
<evidence type="ECO:0000256" key="1">
    <source>
        <dbReference type="ARBA" id="ARBA00022490"/>
    </source>
</evidence>
<comment type="catalytic activity">
    <reaction evidence="4">
        <text>N-terminal L-glutamyl-[protein] + L-leucyl-tRNA(Leu) = N-terminal L-leucyl-L-glutamyl-[protein] + tRNA(Leu) + H(+)</text>
        <dbReference type="Rhea" id="RHEA:50412"/>
        <dbReference type="Rhea" id="RHEA-COMP:9613"/>
        <dbReference type="Rhea" id="RHEA-COMP:9622"/>
        <dbReference type="Rhea" id="RHEA-COMP:12664"/>
        <dbReference type="Rhea" id="RHEA-COMP:12668"/>
        <dbReference type="ChEBI" id="CHEBI:15378"/>
        <dbReference type="ChEBI" id="CHEBI:64721"/>
        <dbReference type="ChEBI" id="CHEBI:78442"/>
        <dbReference type="ChEBI" id="CHEBI:78494"/>
        <dbReference type="ChEBI" id="CHEBI:133041"/>
        <dbReference type="EC" id="2.3.2.29"/>
    </reaction>
</comment>
<protein>
    <recommendedName>
        <fullName evidence="4">Aspartate/glutamate leucyltransferase</fullName>
        <ecNumber evidence="4">2.3.2.29</ecNumber>
    </recommendedName>
</protein>
<accession>A0A1Y6BLR2</accession>
<keyword evidence="1 4" id="KW-0963">Cytoplasm</keyword>
<gene>
    <name evidence="4" type="primary">bpt</name>
    <name evidence="8" type="ORF">SAMN05428998_106141</name>
</gene>
<dbReference type="InterPro" id="IPR030700">
    <property type="entry name" value="N-end_Aminoacyl_Trfase"/>
</dbReference>
<evidence type="ECO:0000256" key="3">
    <source>
        <dbReference type="ARBA" id="ARBA00023315"/>
    </source>
</evidence>
<dbReference type="SUPFAM" id="SSF55729">
    <property type="entry name" value="Acyl-CoA N-acyltransferases (Nat)"/>
    <property type="match status" value="1"/>
</dbReference>
<dbReference type="AlphaFoldDB" id="A0A1Y6BLR2"/>
<keyword evidence="2 4" id="KW-0808">Transferase</keyword>
<keyword evidence="9" id="KW-1185">Reference proteome</keyword>
<dbReference type="GO" id="GO:0008914">
    <property type="term" value="F:leucyl-tRNA--protein transferase activity"/>
    <property type="evidence" value="ECO:0007669"/>
    <property type="project" value="UniProtKB-UniRule"/>
</dbReference>
<dbReference type="NCBIfam" id="NF002342">
    <property type="entry name" value="PRK01305.1-3"/>
    <property type="match status" value="1"/>
</dbReference>
<reference evidence="8 9" key="1">
    <citation type="submission" date="2017-04" db="EMBL/GenBank/DDBJ databases">
        <authorList>
            <person name="Afonso C.L."/>
            <person name="Miller P.J."/>
            <person name="Scott M.A."/>
            <person name="Spackman E."/>
            <person name="Goraichik I."/>
            <person name="Dimitrov K.M."/>
            <person name="Suarez D.L."/>
            <person name="Swayne D.E."/>
        </authorList>
    </citation>
    <scope>NUCLEOTIDE SEQUENCE [LARGE SCALE GENOMIC DNA]</scope>
    <source>
        <strain evidence="8 9">USBA 355</strain>
    </source>
</reference>
<organism evidence="8 9">
    <name type="scientific">Tistlia consotensis USBA 355</name>
    <dbReference type="NCBI Taxonomy" id="560819"/>
    <lineage>
        <taxon>Bacteria</taxon>
        <taxon>Pseudomonadati</taxon>
        <taxon>Pseudomonadota</taxon>
        <taxon>Alphaproteobacteria</taxon>
        <taxon>Rhodospirillales</taxon>
        <taxon>Rhodovibrionaceae</taxon>
        <taxon>Tistlia</taxon>
    </lineage>
</organism>
<dbReference type="GO" id="GO:0071596">
    <property type="term" value="P:ubiquitin-dependent protein catabolic process via the N-end rule pathway"/>
    <property type="evidence" value="ECO:0007669"/>
    <property type="project" value="InterPro"/>
</dbReference>
<dbReference type="NCBIfam" id="NF002343">
    <property type="entry name" value="PRK01305.1-4"/>
    <property type="match status" value="1"/>
</dbReference>
<proteinExistence type="inferred from homology"/>
<comment type="catalytic activity">
    <reaction evidence="4">
        <text>N-terminal L-aspartyl-[protein] + L-leucyl-tRNA(Leu) = N-terminal L-leucyl-L-aspartyl-[protein] + tRNA(Leu) + H(+)</text>
        <dbReference type="Rhea" id="RHEA:50420"/>
        <dbReference type="Rhea" id="RHEA-COMP:9613"/>
        <dbReference type="Rhea" id="RHEA-COMP:9622"/>
        <dbReference type="Rhea" id="RHEA-COMP:12669"/>
        <dbReference type="Rhea" id="RHEA-COMP:12674"/>
        <dbReference type="ChEBI" id="CHEBI:15378"/>
        <dbReference type="ChEBI" id="CHEBI:64720"/>
        <dbReference type="ChEBI" id="CHEBI:78442"/>
        <dbReference type="ChEBI" id="CHEBI:78494"/>
        <dbReference type="ChEBI" id="CHEBI:133042"/>
        <dbReference type="EC" id="2.3.2.29"/>
    </reaction>
</comment>